<accession>A0ABN2WX13</accession>
<feature type="compositionally biased region" description="Pro residues" evidence="1">
    <location>
        <begin position="239"/>
        <end position="254"/>
    </location>
</feature>
<keyword evidence="4" id="KW-1185">Reference proteome</keyword>
<dbReference type="Proteomes" id="UP001500016">
    <property type="component" value="Unassembled WGS sequence"/>
</dbReference>
<feature type="compositionally biased region" description="Polar residues" evidence="1">
    <location>
        <begin position="266"/>
        <end position="282"/>
    </location>
</feature>
<protein>
    <recommendedName>
        <fullName evidence="5">DUF2637 domain-containing protein</fullName>
    </recommendedName>
</protein>
<reference evidence="3 4" key="1">
    <citation type="journal article" date="2019" name="Int. J. Syst. Evol. Microbiol.">
        <title>The Global Catalogue of Microorganisms (GCM) 10K type strain sequencing project: providing services to taxonomists for standard genome sequencing and annotation.</title>
        <authorList>
            <consortium name="The Broad Institute Genomics Platform"/>
            <consortium name="The Broad Institute Genome Sequencing Center for Infectious Disease"/>
            <person name="Wu L."/>
            <person name="Ma J."/>
        </authorList>
    </citation>
    <scope>NUCLEOTIDE SEQUENCE [LARGE SCALE GENOMIC DNA]</scope>
    <source>
        <strain evidence="3 4">JCM 15478</strain>
    </source>
</reference>
<evidence type="ECO:0000313" key="3">
    <source>
        <dbReference type="EMBL" id="GAA2100395.1"/>
    </source>
</evidence>
<feature type="transmembrane region" description="Helical" evidence="2">
    <location>
        <begin position="28"/>
        <end position="47"/>
    </location>
</feature>
<evidence type="ECO:0000256" key="1">
    <source>
        <dbReference type="SAM" id="MobiDB-lite"/>
    </source>
</evidence>
<proteinExistence type="predicted"/>
<evidence type="ECO:0000256" key="2">
    <source>
        <dbReference type="SAM" id="Phobius"/>
    </source>
</evidence>
<organism evidence="3 4">
    <name type="scientific">Streptomyces albiaxialis</name>
    <dbReference type="NCBI Taxonomy" id="329523"/>
    <lineage>
        <taxon>Bacteria</taxon>
        <taxon>Bacillati</taxon>
        <taxon>Actinomycetota</taxon>
        <taxon>Actinomycetes</taxon>
        <taxon>Kitasatosporales</taxon>
        <taxon>Streptomycetaceae</taxon>
        <taxon>Streptomyces</taxon>
    </lineage>
</organism>
<sequence>MQTDTEPRAQAEEDPQAWTMPTLYRAEWVVIVLVFLGAAAVGLIGLYSSFDNVAEHMRDKGFEHPELVPLAVDIAIPVFGMSYLLLLRVNIRLDWVRWLSHALVGVTIYLNVTSTNELDAQVGHTILPLLWVAFTEVIAHFYRVQIGRANGTHTDPIPRKRWIFSPIPTFLLWRRMHLWEITSYRTALDLEEQRIRAVTALRKRYGRFGWRWHTPLDLKTELRLGRLTPHQVWTVDSVPTPPTATPDEPTPAALPVPAQREAQPELENTTEQTALPTGTQAATDEGDTPYTPARTTLLDTAPAPTVETTIEREAREESERRQLRQDNYEKAVAVVLEYVEQNQPISGPRLASDDRIPVGARSVQRYLDRMVKEGVVSADLVKK</sequence>
<name>A0ABN2WX13_9ACTN</name>
<evidence type="ECO:0000313" key="4">
    <source>
        <dbReference type="Proteomes" id="UP001500016"/>
    </source>
</evidence>
<keyword evidence="2" id="KW-1133">Transmembrane helix</keyword>
<dbReference type="EMBL" id="BAAAPE010000023">
    <property type="protein sequence ID" value="GAA2100395.1"/>
    <property type="molecule type" value="Genomic_DNA"/>
</dbReference>
<dbReference type="InterPro" id="IPR021235">
    <property type="entry name" value="DUF2637"/>
</dbReference>
<dbReference type="RefSeq" id="WP_344534511.1">
    <property type="nucleotide sequence ID" value="NZ_BAAAPE010000023.1"/>
</dbReference>
<keyword evidence="2" id="KW-0812">Transmembrane</keyword>
<gene>
    <name evidence="3" type="ORF">GCM10009801_72880</name>
</gene>
<keyword evidence="2" id="KW-0472">Membrane</keyword>
<feature type="transmembrane region" description="Helical" evidence="2">
    <location>
        <begin position="67"/>
        <end position="86"/>
    </location>
</feature>
<comment type="caution">
    <text evidence="3">The sequence shown here is derived from an EMBL/GenBank/DDBJ whole genome shotgun (WGS) entry which is preliminary data.</text>
</comment>
<feature type="region of interest" description="Disordered" evidence="1">
    <location>
        <begin position="234"/>
        <end position="294"/>
    </location>
</feature>
<dbReference type="Pfam" id="PF10935">
    <property type="entry name" value="DUF2637"/>
    <property type="match status" value="1"/>
</dbReference>
<evidence type="ECO:0008006" key="5">
    <source>
        <dbReference type="Google" id="ProtNLM"/>
    </source>
</evidence>